<proteinExistence type="predicted"/>
<feature type="repeat" description="TPR" evidence="1">
    <location>
        <begin position="355"/>
        <end position="388"/>
    </location>
</feature>
<dbReference type="Pfam" id="PF00756">
    <property type="entry name" value="Esterase"/>
    <property type="match status" value="1"/>
</dbReference>
<keyword evidence="2" id="KW-0175">Coiled coil</keyword>
<dbReference type="GO" id="GO:0016787">
    <property type="term" value="F:hydrolase activity"/>
    <property type="evidence" value="ECO:0007669"/>
    <property type="project" value="UniProtKB-KW"/>
</dbReference>
<dbReference type="Gene3D" id="1.25.40.10">
    <property type="entry name" value="Tetratricopeptide repeat domain"/>
    <property type="match status" value="1"/>
</dbReference>
<dbReference type="InterPro" id="IPR029058">
    <property type="entry name" value="AB_hydrolase_fold"/>
</dbReference>
<reference evidence="4" key="1">
    <citation type="journal article" date="2019" name="Int. J. Syst. Evol. Microbiol.">
        <title>The Global Catalogue of Microorganisms (GCM) 10K type strain sequencing project: providing services to taxonomists for standard genome sequencing and annotation.</title>
        <authorList>
            <consortium name="The Broad Institute Genomics Platform"/>
            <consortium name="The Broad Institute Genome Sequencing Center for Infectious Disease"/>
            <person name="Wu L."/>
            <person name="Ma J."/>
        </authorList>
    </citation>
    <scope>NUCLEOTIDE SEQUENCE [LARGE SCALE GENOMIC DNA]</scope>
    <source>
        <strain evidence="4">CCUG 64793</strain>
    </source>
</reference>
<dbReference type="InterPro" id="IPR011990">
    <property type="entry name" value="TPR-like_helical_dom_sf"/>
</dbReference>
<evidence type="ECO:0000313" key="3">
    <source>
        <dbReference type="EMBL" id="MFD1094697.1"/>
    </source>
</evidence>
<keyword evidence="4" id="KW-1185">Reference proteome</keyword>
<dbReference type="PROSITE" id="PS50005">
    <property type="entry name" value="TPR"/>
    <property type="match status" value="1"/>
</dbReference>
<feature type="coiled-coil region" evidence="2">
    <location>
        <begin position="364"/>
        <end position="391"/>
    </location>
</feature>
<dbReference type="Proteomes" id="UP001597131">
    <property type="component" value="Unassembled WGS sequence"/>
</dbReference>
<dbReference type="SUPFAM" id="SSF53474">
    <property type="entry name" value="alpha/beta-Hydrolases"/>
    <property type="match status" value="1"/>
</dbReference>
<dbReference type="EMBL" id="JBHTLI010000001">
    <property type="protein sequence ID" value="MFD1094697.1"/>
    <property type="molecule type" value="Genomic_DNA"/>
</dbReference>
<evidence type="ECO:0000313" key="4">
    <source>
        <dbReference type="Proteomes" id="UP001597131"/>
    </source>
</evidence>
<keyword evidence="1" id="KW-0802">TPR repeat</keyword>
<evidence type="ECO:0000256" key="2">
    <source>
        <dbReference type="SAM" id="Coils"/>
    </source>
</evidence>
<dbReference type="SUPFAM" id="SSF48452">
    <property type="entry name" value="TPR-like"/>
    <property type="match status" value="1"/>
</dbReference>
<name>A0ABW3NQR7_9FLAO</name>
<comment type="caution">
    <text evidence="3">The sequence shown here is derived from an EMBL/GenBank/DDBJ whole genome shotgun (WGS) entry which is preliminary data.</text>
</comment>
<dbReference type="PANTHER" id="PTHR48098">
    <property type="entry name" value="ENTEROCHELIN ESTERASE-RELATED"/>
    <property type="match status" value="1"/>
</dbReference>
<evidence type="ECO:0000256" key="1">
    <source>
        <dbReference type="PROSITE-ProRule" id="PRU00339"/>
    </source>
</evidence>
<dbReference type="PANTHER" id="PTHR48098:SF6">
    <property type="entry name" value="FERRI-BACILLIBACTIN ESTERASE BESA"/>
    <property type="match status" value="1"/>
</dbReference>
<sequence length="412" mass="47027">MSQKLVVVFFILFSVSTSFGQQINIGIRDTVHSDILEDDRPLSIYLPPSYHYKPDQHYPVLYILDGDYNFRYVAGLLELQGGISENIPEMILVGISGKGSTTYKKNCKPTIPGVKDGGNADEVLSFIEQELMPYIEKHYKSLGFNVLAGHSVGGIFIVNAALKRPELFNKYIAISPALWWEENAMNKVAKETYTTKDSLNTEVYVSLANEKRMGVKEFLEVAGPEFKFRKFERENHNSVGAPTYKWALRDIFKEWKIEKPYFESAEELEKYISKNASAFDIPLPIAEAVLYNSVVYVLKDQPEELAKIKDLVSANYPNSEAFLASLFAANAIRDKNYDEAEAILKESLEEHPGSFELYEKLAEVHLKKEQIQTAQEEINKAIRLAEDQKLRLWRIEELRDLENKIEAEVSKS</sequence>
<dbReference type="Pfam" id="PF14559">
    <property type="entry name" value="TPR_19"/>
    <property type="match status" value="1"/>
</dbReference>
<dbReference type="InterPro" id="IPR050583">
    <property type="entry name" value="Mycobacterial_A85_antigen"/>
</dbReference>
<organism evidence="3 4">
    <name type="scientific">Salegentibacter chungangensis</name>
    <dbReference type="NCBI Taxonomy" id="1335724"/>
    <lineage>
        <taxon>Bacteria</taxon>
        <taxon>Pseudomonadati</taxon>
        <taxon>Bacteroidota</taxon>
        <taxon>Flavobacteriia</taxon>
        <taxon>Flavobacteriales</taxon>
        <taxon>Flavobacteriaceae</taxon>
        <taxon>Salegentibacter</taxon>
    </lineage>
</organism>
<keyword evidence="3" id="KW-0378">Hydrolase</keyword>
<dbReference type="InterPro" id="IPR000801">
    <property type="entry name" value="Esterase-like"/>
</dbReference>
<gene>
    <name evidence="3" type="ORF">ACFQ3Q_02955</name>
</gene>
<dbReference type="Gene3D" id="3.40.50.1820">
    <property type="entry name" value="alpha/beta hydrolase"/>
    <property type="match status" value="1"/>
</dbReference>
<protein>
    <submittedName>
        <fullName evidence="3">Alpha/beta hydrolase-fold protein</fullName>
    </submittedName>
</protein>
<accession>A0ABW3NQR7</accession>
<dbReference type="RefSeq" id="WP_380742752.1">
    <property type="nucleotide sequence ID" value="NZ_JBHTLI010000001.1"/>
</dbReference>
<dbReference type="InterPro" id="IPR019734">
    <property type="entry name" value="TPR_rpt"/>
</dbReference>